<organism evidence="2 3">
    <name type="scientific">Desemzia incerta</name>
    <dbReference type="NCBI Taxonomy" id="82801"/>
    <lineage>
        <taxon>Bacteria</taxon>
        <taxon>Bacillati</taxon>
        <taxon>Bacillota</taxon>
        <taxon>Bacilli</taxon>
        <taxon>Lactobacillales</taxon>
        <taxon>Carnobacteriaceae</taxon>
        <taxon>Desemzia</taxon>
    </lineage>
</organism>
<sequence length="241" mass="26410">MKFALVMGASGDIGKAIADELAEDGWSLYLHYNKGKQSVEEQLVLLQQQYPKQDFFSLQLDMTQEKNISELAESLFQVDAVVFSSGFTTYHLLTEVSATEMHDLFAVHVTTPIQLIQLLQDKLTRSALGRIVFVGSVYGEAGSPMEVIYSTAKGAQSAFVKAYSKEVASLGITVNVVAPGAVDTKMISDFSQEELESLLEEIPAGRLGTPQDISFWVKQLLDQRSGYITGQTITVSGGWLK</sequence>
<protein>
    <submittedName>
        <fullName evidence="2">3-oxoacyl-[acyl-carrier protein] reductase</fullName>
    </submittedName>
</protein>
<dbReference type="CDD" id="cd05233">
    <property type="entry name" value="SDR_c"/>
    <property type="match status" value="1"/>
</dbReference>
<dbReference type="SUPFAM" id="SSF51735">
    <property type="entry name" value="NAD(P)-binding Rossmann-fold domains"/>
    <property type="match status" value="1"/>
</dbReference>
<dbReference type="STRING" id="82801.SAMN04488506_0722"/>
<evidence type="ECO:0000313" key="3">
    <source>
        <dbReference type="Proteomes" id="UP000199136"/>
    </source>
</evidence>
<dbReference type="PRINTS" id="PR00081">
    <property type="entry name" value="GDHRDH"/>
</dbReference>
<accession>A0A1I5W3C9</accession>
<dbReference type="AlphaFoldDB" id="A0A1I5W3C9"/>
<evidence type="ECO:0000256" key="1">
    <source>
        <dbReference type="ARBA" id="ARBA00006484"/>
    </source>
</evidence>
<keyword evidence="3" id="KW-1185">Reference proteome</keyword>
<name>A0A1I5W3C9_9LACT</name>
<dbReference type="Pfam" id="PF13561">
    <property type="entry name" value="adh_short_C2"/>
    <property type="match status" value="1"/>
</dbReference>
<dbReference type="RefSeq" id="WP_092479785.1">
    <property type="nucleotide sequence ID" value="NZ_FOXW01000002.1"/>
</dbReference>
<dbReference type="Proteomes" id="UP000199136">
    <property type="component" value="Unassembled WGS sequence"/>
</dbReference>
<dbReference type="Gene3D" id="3.40.50.720">
    <property type="entry name" value="NAD(P)-binding Rossmann-like Domain"/>
    <property type="match status" value="1"/>
</dbReference>
<comment type="similarity">
    <text evidence="1">Belongs to the short-chain dehydrogenases/reductases (SDR) family.</text>
</comment>
<dbReference type="NCBIfam" id="NF047420">
    <property type="entry name" value="EF_P_mod_YmfI"/>
    <property type="match status" value="1"/>
</dbReference>
<dbReference type="PANTHER" id="PTHR42879">
    <property type="entry name" value="3-OXOACYL-(ACYL-CARRIER-PROTEIN) REDUCTASE"/>
    <property type="match status" value="1"/>
</dbReference>
<dbReference type="EMBL" id="FOXW01000002">
    <property type="protein sequence ID" value="SFQ13786.1"/>
    <property type="molecule type" value="Genomic_DNA"/>
</dbReference>
<proteinExistence type="inferred from homology"/>
<gene>
    <name evidence="2" type="ORF">SAMN04488506_0722</name>
</gene>
<dbReference type="InterPro" id="IPR036291">
    <property type="entry name" value="NAD(P)-bd_dom_sf"/>
</dbReference>
<dbReference type="PANTHER" id="PTHR42879:SF2">
    <property type="entry name" value="3-OXOACYL-[ACYL-CARRIER-PROTEIN] REDUCTASE FABG"/>
    <property type="match status" value="1"/>
</dbReference>
<evidence type="ECO:0000313" key="2">
    <source>
        <dbReference type="EMBL" id="SFQ13786.1"/>
    </source>
</evidence>
<dbReference type="OrthoDB" id="9803333at2"/>
<reference evidence="2 3" key="1">
    <citation type="submission" date="2016-10" db="EMBL/GenBank/DDBJ databases">
        <authorList>
            <person name="de Groot N.N."/>
        </authorList>
    </citation>
    <scope>NUCLEOTIDE SEQUENCE [LARGE SCALE GENOMIC DNA]</scope>
    <source>
        <strain evidence="2 3">DSM 20581</strain>
    </source>
</reference>
<dbReference type="InterPro" id="IPR050259">
    <property type="entry name" value="SDR"/>
</dbReference>
<dbReference type="InterPro" id="IPR002347">
    <property type="entry name" value="SDR_fam"/>
</dbReference>